<feature type="compositionally biased region" description="Basic and acidic residues" evidence="1">
    <location>
        <begin position="130"/>
        <end position="143"/>
    </location>
</feature>
<organism evidence="2 3">
    <name type="scientific">Chara braunii</name>
    <name type="common">Braun's stonewort</name>
    <dbReference type="NCBI Taxonomy" id="69332"/>
    <lineage>
        <taxon>Eukaryota</taxon>
        <taxon>Viridiplantae</taxon>
        <taxon>Streptophyta</taxon>
        <taxon>Charophyceae</taxon>
        <taxon>Charales</taxon>
        <taxon>Characeae</taxon>
        <taxon>Chara</taxon>
    </lineage>
</organism>
<evidence type="ECO:0000256" key="1">
    <source>
        <dbReference type="SAM" id="MobiDB-lite"/>
    </source>
</evidence>
<proteinExistence type="predicted"/>
<gene>
    <name evidence="2" type="ORF">CBR_g2866</name>
</gene>
<name>A0A388KE35_CHABU</name>
<feature type="compositionally biased region" description="Basic residues" evidence="1">
    <location>
        <begin position="1"/>
        <end position="15"/>
    </location>
</feature>
<dbReference type="Proteomes" id="UP000265515">
    <property type="component" value="Unassembled WGS sequence"/>
</dbReference>
<accession>A0A388KE35</accession>
<feature type="region of interest" description="Disordered" evidence="1">
    <location>
        <begin position="1"/>
        <end position="47"/>
    </location>
</feature>
<feature type="compositionally biased region" description="Basic and acidic residues" evidence="1">
    <location>
        <begin position="16"/>
        <end position="31"/>
    </location>
</feature>
<protein>
    <submittedName>
        <fullName evidence="2">Uncharacterized protein</fullName>
    </submittedName>
</protein>
<feature type="region of interest" description="Disordered" evidence="1">
    <location>
        <begin position="123"/>
        <end position="143"/>
    </location>
</feature>
<comment type="caution">
    <text evidence="2">The sequence shown here is derived from an EMBL/GenBank/DDBJ whole genome shotgun (WGS) entry which is preliminary data.</text>
</comment>
<keyword evidence="3" id="KW-1185">Reference proteome</keyword>
<sequence>MLRPGRLRSRGRRFDHHVDSLGDSQVKDTSKMRRCPPQQTADKGSMVPQCADIPVLTIPFFHFDHLQDPPDGVPKRSNRTRNQITSTTNISPTSPSRSGLQQFCCGTCALDSYNISAVSSYAQASYPARQGEERPPVKNKLDA</sequence>
<dbReference type="AlphaFoldDB" id="A0A388KE35"/>
<feature type="region of interest" description="Disordered" evidence="1">
    <location>
        <begin position="67"/>
        <end position="100"/>
    </location>
</feature>
<evidence type="ECO:0000313" key="2">
    <source>
        <dbReference type="EMBL" id="GBG68322.1"/>
    </source>
</evidence>
<feature type="compositionally biased region" description="Low complexity" evidence="1">
    <location>
        <begin position="84"/>
        <end position="96"/>
    </location>
</feature>
<dbReference type="Gramene" id="GBG68322">
    <property type="protein sequence ID" value="GBG68322"/>
    <property type="gene ID" value="CBR_g2866"/>
</dbReference>
<dbReference type="EMBL" id="BFEA01000099">
    <property type="protein sequence ID" value="GBG68322.1"/>
    <property type="molecule type" value="Genomic_DNA"/>
</dbReference>
<evidence type="ECO:0000313" key="3">
    <source>
        <dbReference type="Proteomes" id="UP000265515"/>
    </source>
</evidence>
<reference evidence="2 3" key="1">
    <citation type="journal article" date="2018" name="Cell">
        <title>The Chara Genome: Secondary Complexity and Implications for Plant Terrestrialization.</title>
        <authorList>
            <person name="Nishiyama T."/>
            <person name="Sakayama H."/>
            <person name="Vries J.D."/>
            <person name="Buschmann H."/>
            <person name="Saint-Marcoux D."/>
            <person name="Ullrich K.K."/>
            <person name="Haas F.B."/>
            <person name="Vanderstraeten L."/>
            <person name="Becker D."/>
            <person name="Lang D."/>
            <person name="Vosolsobe S."/>
            <person name="Rombauts S."/>
            <person name="Wilhelmsson P.K.I."/>
            <person name="Janitza P."/>
            <person name="Kern R."/>
            <person name="Heyl A."/>
            <person name="Rumpler F."/>
            <person name="Villalobos L.I.A.C."/>
            <person name="Clay J.M."/>
            <person name="Skokan R."/>
            <person name="Toyoda A."/>
            <person name="Suzuki Y."/>
            <person name="Kagoshima H."/>
            <person name="Schijlen E."/>
            <person name="Tajeshwar N."/>
            <person name="Catarino B."/>
            <person name="Hetherington A.J."/>
            <person name="Saltykova A."/>
            <person name="Bonnot C."/>
            <person name="Breuninger H."/>
            <person name="Symeonidi A."/>
            <person name="Radhakrishnan G.V."/>
            <person name="Van Nieuwerburgh F."/>
            <person name="Deforce D."/>
            <person name="Chang C."/>
            <person name="Karol K.G."/>
            <person name="Hedrich R."/>
            <person name="Ulvskov P."/>
            <person name="Glockner G."/>
            <person name="Delwiche C.F."/>
            <person name="Petrasek J."/>
            <person name="Van de Peer Y."/>
            <person name="Friml J."/>
            <person name="Beilby M."/>
            <person name="Dolan L."/>
            <person name="Kohara Y."/>
            <person name="Sugano S."/>
            <person name="Fujiyama A."/>
            <person name="Delaux P.-M."/>
            <person name="Quint M."/>
            <person name="TheiBen G."/>
            <person name="Hagemann M."/>
            <person name="Harholt J."/>
            <person name="Dunand C."/>
            <person name="Zachgo S."/>
            <person name="Langdale J."/>
            <person name="Maumus F."/>
            <person name="Straeten D.V.D."/>
            <person name="Gould S.B."/>
            <person name="Rensing S.A."/>
        </authorList>
    </citation>
    <scope>NUCLEOTIDE SEQUENCE [LARGE SCALE GENOMIC DNA]</scope>
    <source>
        <strain evidence="2 3">S276</strain>
    </source>
</reference>